<dbReference type="Proteomes" id="UP001215598">
    <property type="component" value="Unassembled WGS sequence"/>
</dbReference>
<evidence type="ECO:0000313" key="2">
    <source>
        <dbReference type="Proteomes" id="UP001215598"/>
    </source>
</evidence>
<accession>A0AAD7JJS1</accession>
<gene>
    <name evidence="1" type="ORF">B0H16DRAFT_1718202</name>
</gene>
<sequence length="217" mass="23573">MSQTMLDLIADTQGTSAAEFDSSPSMTAACKAVDVLCYTTLRGVQHLHRINGLPPGPPRPLFEMVSILTGETLRKFHPRACDEAPRINAILVLPSTQNSGAVISAQNEQDAEQLPTDSGDPETITSDFLPENPSPVISFAAFPRYGLTNPDSFWTFRRTTPSCVHLSLSRLTYRARCSNNQDGRQTSPVGTHLAPSGGYGLMGRPMGWLRVAEEPKS</sequence>
<organism evidence="1 2">
    <name type="scientific">Mycena metata</name>
    <dbReference type="NCBI Taxonomy" id="1033252"/>
    <lineage>
        <taxon>Eukaryota</taxon>
        <taxon>Fungi</taxon>
        <taxon>Dikarya</taxon>
        <taxon>Basidiomycota</taxon>
        <taxon>Agaricomycotina</taxon>
        <taxon>Agaricomycetes</taxon>
        <taxon>Agaricomycetidae</taxon>
        <taxon>Agaricales</taxon>
        <taxon>Marasmiineae</taxon>
        <taxon>Mycenaceae</taxon>
        <taxon>Mycena</taxon>
    </lineage>
</organism>
<dbReference type="EMBL" id="JARKIB010000028">
    <property type="protein sequence ID" value="KAJ7764263.1"/>
    <property type="molecule type" value="Genomic_DNA"/>
</dbReference>
<protein>
    <submittedName>
        <fullName evidence="1">Uncharacterized protein</fullName>
    </submittedName>
</protein>
<name>A0AAD7JJS1_9AGAR</name>
<keyword evidence="2" id="KW-1185">Reference proteome</keyword>
<evidence type="ECO:0000313" key="1">
    <source>
        <dbReference type="EMBL" id="KAJ7764263.1"/>
    </source>
</evidence>
<comment type="caution">
    <text evidence="1">The sequence shown here is derived from an EMBL/GenBank/DDBJ whole genome shotgun (WGS) entry which is preliminary data.</text>
</comment>
<proteinExistence type="predicted"/>
<reference evidence="1" key="1">
    <citation type="submission" date="2023-03" db="EMBL/GenBank/DDBJ databases">
        <title>Massive genome expansion in bonnet fungi (Mycena s.s.) driven by repeated elements and novel gene families across ecological guilds.</title>
        <authorList>
            <consortium name="Lawrence Berkeley National Laboratory"/>
            <person name="Harder C.B."/>
            <person name="Miyauchi S."/>
            <person name="Viragh M."/>
            <person name="Kuo A."/>
            <person name="Thoen E."/>
            <person name="Andreopoulos B."/>
            <person name="Lu D."/>
            <person name="Skrede I."/>
            <person name="Drula E."/>
            <person name="Henrissat B."/>
            <person name="Morin E."/>
            <person name="Kohler A."/>
            <person name="Barry K."/>
            <person name="LaButti K."/>
            <person name="Morin E."/>
            <person name="Salamov A."/>
            <person name="Lipzen A."/>
            <person name="Mereny Z."/>
            <person name="Hegedus B."/>
            <person name="Baldrian P."/>
            <person name="Stursova M."/>
            <person name="Weitz H."/>
            <person name="Taylor A."/>
            <person name="Grigoriev I.V."/>
            <person name="Nagy L.G."/>
            <person name="Martin F."/>
            <person name="Kauserud H."/>
        </authorList>
    </citation>
    <scope>NUCLEOTIDE SEQUENCE</scope>
    <source>
        <strain evidence="1">CBHHK182m</strain>
    </source>
</reference>
<dbReference type="AlphaFoldDB" id="A0AAD7JJS1"/>